<organism evidence="14 15">
    <name type="scientific">Aminipila terrae</name>
    <dbReference type="NCBI Taxonomy" id="2697030"/>
    <lineage>
        <taxon>Bacteria</taxon>
        <taxon>Bacillati</taxon>
        <taxon>Bacillota</taxon>
        <taxon>Clostridia</taxon>
        <taxon>Peptostreptococcales</taxon>
        <taxon>Anaerovoracaceae</taxon>
        <taxon>Aminipila</taxon>
    </lineage>
</organism>
<dbReference type="Pfam" id="PF00781">
    <property type="entry name" value="DAGK_cat"/>
    <property type="match status" value="1"/>
</dbReference>
<accession>A0A6P1MEE9</accession>
<keyword evidence="7 14" id="KW-0418">Kinase</keyword>
<dbReference type="EMBL" id="CP047591">
    <property type="protein sequence ID" value="QHI71513.1"/>
    <property type="molecule type" value="Genomic_DNA"/>
</dbReference>
<evidence type="ECO:0000256" key="12">
    <source>
        <dbReference type="ARBA" id="ARBA00023264"/>
    </source>
</evidence>
<dbReference type="GO" id="GO:0046872">
    <property type="term" value="F:metal ion binding"/>
    <property type="evidence" value="ECO:0007669"/>
    <property type="project" value="UniProtKB-KW"/>
</dbReference>
<evidence type="ECO:0000256" key="7">
    <source>
        <dbReference type="ARBA" id="ARBA00022777"/>
    </source>
</evidence>
<keyword evidence="5" id="KW-0479">Metal-binding</keyword>
<keyword evidence="4" id="KW-0808">Transferase</keyword>
<evidence type="ECO:0000313" key="15">
    <source>
        <dbReference type="Proteomes" id="UP000463883"/>
    </source>
</evidence>
<reference evidence="14 15" key="1">
    <citation type="submission" date="2020-01" db="EMBL/GenBank/DDBJ databases">
        <title>Genomic analysis of Aminipila sp. CBA3637.</title>
        <authorList>
            <person name="Kim Y.B."/>
            <person name="Roh S.W."/>
        </authorList>
    </citation>
    <scope>NUCLEOTIDE SEQUENCE [LARGE SCALE GENOMIC DNA]</scope>
    <source>
        <strain evidence="14 15">CBA3637</strain>
    </source>
</reference>
<dbReference type="Gene3D" id="2.60.200.40">
    <property type="match status" value="1"/>
</dbReference>
<dbReference type="RefSeq" id="WP_162361288.1">
    <property type="nucleotide sequence ID" value="NZ_CP047591.1"/>
</dbReference>
<evidence type="ECO:0000256" key="5">
    <source>
        <dbReference type="ARBA" id="ARBA00022723"/>
    </source>
</evidence>
<evidence type="ECO:0000256" key="10">
    <source>
        <dbReference type="ARBA" id="ARBA00023098"/>
    </source>
</evidence>
<dbReference type="SMART" id="SM00046">
    <property type="entry name" value="DAGKc"/>
    <property type="match status" value="1"/>
</dbReference>
<dbReference type="GO" id="GO:0005886">
    <property type="term" value="C:plasma membrane"/>
    <property type="evidence" value="ECO:0007669"/>
    <property type="project" value="TreeGrafter"/>
</dbReference>
<dbReference type="PROSITE" id="PS50146">
    <property type="entry name" value="DAGK"/>
    <property type="match status" value="1"/>
</dbReference>
<evidence type="ECO:0000256" key="2">
    <source>
        <dbReference type="ARBA" id="ARBA00005983"/>
    </source>
</evidence>
<dbReference type="AlphaFoldDB" id="A0A6P1MEE9"/>
<dbReference type="SUPFAM" id="SSF111331">
    <property type="entry name" value="NAD kinase/diacylglycerol kinase-like"/>
    <property type="match status" value="1"/>
</dbReference>
<keyword evidence="15" id="KW-1185">Reference proteome</keyword>
<keyword evidence="8" id="KW-0067">ATP-binding</keyword>
<proteinExistence type="inferred from homology"/>
<dbReference type="PANTHER" id="PTHR12358:SF106">
    <property type="entry name" value="LIPID KINASE YEGS"/>
    <property type="match status" value="1"/>
</dbReference>
<dbReference type="GO" id="GO:0008654">
    <property type="term" value="P:phospholipid biosynthetic process"/>
    <property type="evidence" value="ECO:0007669"/>
    <property type="project" value="UniProtKB-KW"/>
</dbReference>
<dbReference type="GO" id="GO:0004143">
    <property type="term" value="F:ATP-dependent diacylglycerol kinase activity"/>
    <property type="evidence" value="ECO:0007669"/>
    <property type="project" value="TreeGrafter"/>
</dbReference>
<keyword evidence="11" id="KW-0594">Phospholipid biosynthesis</keyword>
<dbReference type="KEGG" id="amic:Ami3637_03165"/>
<evidence type="ECO:0000256" key="1">
    <source>
        <dbReference type="ARBA" id="ARBA00001946"/>
    </source>
</evidence>
<keyword evidence="12" id="KW-1208">Phospholipid metabolism</keyword>
<evidence type="ECO:0000259" key="13">
    <source>
        <dbReference type="PROSITE" id="PS50146"/>
    </source>
</evidence>
<sequence length="309" mass="34600">MNSKGTERKRVLLFYNPHSGNGMFKNNLDLIIGRFQNAGYIIEPVRAAHGEALDNIFKYMDQSKFNQVIAAGGDGTINICVNAMLRNNIELPLTVMPAGTANDFAYYFDLPHDINEMLDIALGGKFTYADVGKVNNKYFINVAAMGMLVDVSQKTDPNLKNTLGILSYYLKGLTEVTNLRPIPVKLTSNEFSGEENMYFMLVMNGRSAGGFKKISPNSEINDGLLDVMLFKEMPVLEFGPLLLSILQGNHQENKNVIYFKTDDLLIESPKDVSTDVDGEKGEKFPLHFSVLPKKLRISTLYQDMKGPFW</sequence>
<evidence type="ECO:0000256" key="3">
    <source>
        <dbReference type="ARBA" id="ARBA00022516"/>
    </source>
</evidence>
<dbReference type="InterPro" id="IPR001206">
    <property type="entry name" value="Diacylglycerol_kinase_cat_dom"/>
</dbReference>
<comment type="cofactor">
    <cofactor evidence="1">
        <name>Mg(2+)</name>
        <dbReference type="ChEBI" id="CHEBI:18420"/>
    </cofactor>
</comment>
<evidence type="ECO:0000313" key="14">
    <source>
        <dbReference type="EMBL" id="QHI71513.1"/>
    </source>
</evidence>
<feature type="domain" description="DAGKc" evidence="13">
    <location>
        <begin position="6"/>
        <end position="138"/>
    </location>
</feature>
<comment type="similarity">
    <text evidence="2">Belongs to the diacylglycerol/lipid kinase family.</text>
</comment>
<dbReference type="InterPro" id="IPR050187">
    <property type="entry name" value="Lipid_Phosphate_FormReg"/>
</dbReference>
<evidence type="ECO:0000256" key="6">
    <source>
        <dbReference type="ARBA" id="ARBA00022741"/>
    </source>
</evidence>
<dbReference type="GO" id="GO:0005524">
    <property type="term" value="F:ATP binding"/>
    <property type="evidence" value="ECO:0007669"/>
    <property type="project" value="UniProtKB-KW"/>
</dbReference>
<name>A0A6P1MEE9_9FIRM</name>
<dbReference type="InterPro" id="IPR045540">
    <property type="entry name" value="YegS/DAGK_C"/>
</dbReference>
<gene>
    <name evidence="14" type="ORF">Ami3637_03165</name>
</gene>
<keyword evidence="6" id="KW-0547">Nucleotide-binding</keyword>
<dbReference type="NCBIfam" id="NF009605">
    <property type="entry name" value="PRK13059.1"/>
    <property type="match status" value="1"/>
</dbReference>
<evidence type="ECO:0000256" key="8">
    <source>
        <dbReference type="ARBA" id="ARBA00022840"/>
    </source>
</evidence>
<keyword evidence="10" id="KW-0443">Lipid metabolism</keyword>
<keyword evidence="9" id="KW-0460">Magnesium</keyword>
<dbReference type="InterPro" id="IPR017438">
    <property type="entry name" value="ATP-NAD_kinase_N"/>
</dbReference>
<protein>
    <submittedName>
        <fullName evidence="14">YegS/Rv2252/BmrU family lipid kinase</fullName>
    </submittedName>
</protein>
<evidence type="ECO:0000256" key="4">
    <source>
        <dbReference type="ARBA" id="ARBA00022679"/>
    </source>
</evidence>
<dbReference type="PANTHER" id="PTHR12358">
    <property type="entry name" value="SPHINGOSINE KINASE"/>
    <property type="match status" value="1"/>
</dbReference>
<dbReference type="NCBIfam" id="TIGR00147">
    <property type="entry name" value="YegS/Rv2252/BmrU family lipid kinase"/>
    <property type="match status" value="1"/>
</dbReference>
<dbReference type="InterPro" id="IPR016064">
    <property type="entry name" value="NAD/diacylglycerol_kinase_sf"/>
</dbReference>
<keyword evidence="3" id="KW-0444">Lipid biosynthesis</keyword>
<dbReference type="Gene3D" id="3.40.50.10330">
    <property type="entry name" value="Probable inorganic polyphosphate/atp-NAD kinase, domain 1"/>
    <property type="match status" value="1"/>
</dbReference>
<evidence type="ECO:0000256" key="9">
    <source>
        <dbReference type="ARBA" id="ARBA00022842"/>
    </source>
</evidence>
<evidence type="ECO:0000256" key="11">
    <source>
        <dbReference type="ARBA" id="ARBA00023209"/>
    </source>
</evidence>
<dbReference type="Proteomes" id="UP000463883">
    <property type="component" value="Chromosome"/>
</dbReference>
<dbReference type="Pfam" id="PF19279">
    <property type="entry name" value="YegS_C"/>
    <property type="match status" value="1"/>
</dbReference>
<dbReference type="InterPro" id="IPR005218">
    <property type="entry name" value="Diacylglycerol/lipid_kinase"/>
</dbReference>